<dbReference type="GO" id="GO:0071949">
    <property type="term" value="F:FAD binding"/>
    <property type="evidence" value="ECO:0007669"/>
    <property type="project" value="InterPro"/>
</dbReference>
<dbReference type="PANTHER" id="PTHR43004">
    <property type="entry name" value="TRK SYSTEM POTASSIUM UPTAKE PROTEIN"/>
    <property type="match status" value="1"/>
</dbReference>
<protein>
    <submittedName>
        <fullName evidence="5">FAD-dependent oxidoreductase</fullName>
    </submittedName>
</protein>
<feature type="domain" description="FAD-binding" evidence="4">
    <location>
        <begin position="32"/>
        <end position="372"/>
    </location>
</feature>
<comment type="cofactor">
    <cofactor evidence="1">
        <name>FAD</name>
        <dbReference type="ChEBI" id="CHEBI:57692"/>
    </cofactor>
</comment>
<comment type="caution">
    <text evidence="5">The sequence shown here is derived from an EMBL/GenBank/DDBJ whole genome shotgun (WGS) entry which is preliminary data.</text>
</comment>
<dbReference type="RefSeq" id="WP_238467384.1">
    <property type="nucleotide sequence ID" value="NZ_JAKLJA010000036.1"/>
</dbReference>
<evidence type="ECO:0000259" key="4">
    <source>
        <dbReference type="Pfam" id="PF01494"/>
    </source>
</evidence>
<dbReference type="AlphaFoldDB" id="A0A9X1ULB9"/>
<dbReference type="Gene3D" id="3.40.30.120">
    <property type="match status" value="1"/>
</dbReference>
<sequence>MVRASTDMSGGYALPVFPFKRPPELDGHRRRYRVVVIGAGLAGLTAAVDLAQHGIDVVVLDEDNTVGVRGASSRGICYAQRSLEIFARLGIAERVLARGVTWSVTKVLSGDTVLYEYDLARTHTSLQPPFVNLQQFYIEWFLADRFEELKTGEIRWSSRVTGVVAHDDHTVLDVTTPAGDYRLEADWVLDAEGASSFVRETLGLQVSGERTPDRWCITDVRVNAPLPHERWTWVDAPFNEGRGVWQHLMADDVWRLDFQMDEHCDPAVVSRTEVAEARVRKMLGDVPFELIWVGPYFYRTQLLDSFRHRRILFLGDAAHVKSPFGARGGNSGIQDADNLVWKLALVLRGEADEALLATYDEERRAAAQTNIRVTQRSGRFMRPANDAEHLFRRAVLSLAGEHAFARSLLNTGRLCTPHDYRGMSGFGAQGEGVGASIPNLALSERGVTISLMTLAARANGRLMLFVDAACANLDAMLCGLAALPVVVHVLGRDIDAGEAARAQLRLPVAGAALIRPDSHLAAIVERADAANVRAAVARALAQPVLQPEMPI</sequence>
<organism evidence="5 6">
    <name type="scientific">Paraburkholderia tagetis</name>
    <dbReference type="NCBI Taxonomy" id="2913261"/>
    <lineage>
        <taxon>Bacteria</taxon>
        <taxon>Pseudomonadati</taxon>
        <taxon>Pseudomonadota</taxon>
        <taxon>Betaproteobacteria</taxon>
        <taxon>Burkholderiales</taxon>
        <taxon>Burkholderiaceae</taxon>
        <taxon>Paraburkholderia</taxon>
    </lineage>
</organism>
<evidence type="ECO:0000313" key="6">
    <source>
        <dbReference type="Proteomes" id="UP001139308"/>
    </source>
</evidence>
<evidence type="ECO:0000313" key="5">
    <source>
        <dbReference type="EMBL" id="MCG5077488.1"/>
    </source>
</evidence>
<dbReference type="InterPro" id="IPR050641">
    <property type="entry name" value="RIFMO-like"/>
</dbReference>
<evidence type="ECO:0000256" key="3">
    <source>
        <dbReference type="ARBA" id="ARBA00022827"/>
    </source>
</evidence>
<dbReference type="InterPro" id="IPR036188">
    <property type="entry name" value="FAD/NAD-bd_sf"/>
</dbReference>
<keyword evidence="3" id="KW-0274">FAD</keyword>
<name>A0A9X1ULB9_9BURK</name>
<dbReference type="EMBL" id="JAKLJA010000036">
    <property type="protein sequence ID" value="MCG5077488.1"/>
    <property type="molecule type" value="Genomic_DNA"/>
</dbReference>
<dbReference type="Gene3D" id="3.30.70.2450">
    <property type="match status" value="1"/>
</dbReference>
<keyword evidence="2" id="KW-0285">Flavoprotein</keyword>
<proteinExistence type="predicted"/>
<evidence type="ECO:0000256" key="1">
    <source>
        <dbReference type="ARBA" id="ARBA00001974"/>
    </source>
</evidence>
<dbReference type="PANTHER" id="PTHR43004:SF19">
    <property type="entry name" value="BINDING MONOOXYGENASE, PUTATIVE (JCVI)-RELATED"/>
    <property type="match status" value="1"/>
</dbReference>
<accession>A0A9X1ULB9</accession>
<reference evidence="5" key="1">
    <citation type="submission" date="2022-01" db="EMBL/GenBank/DDBJ databases">
        <title>Genome sequence and assembly of Parabukholderia sp. RG36.</title>
        <authorList>
            <person name="Chhetri G."/>
        </authorList>
    </citation>
    <scope>NUCLEOTIDE SEQUENCE</scope>
    <source>
        <strain evidence="5">RG36</strain>
    </source>
</reference>
<dbReference type="SUPFAM" id="SSF51905">
    <property type="entry name" value="FAD/NAD(P)-binding domain"/>
    <property type="match status" value="1"/>
</dbReference>
<dbReference type="Gene3D" id="3.50.50.60">
    <property type="entry name" value="FAD/NAD(P)-binding domain"/>
    <property type="match status" value="1"/>
</dbReference>
<dbReference type="PRINTS" id="PR00420">
    <property type="entry name" value="RNGMNOXGNASE"/>
</dbReference>
<dbReference type="InterPro" id="IPR002938">
    <property type="entry name" value="FAD-bd"/>
</dbReference>
<dbReference type="Pfam" id="PF21274">
    <property type="entry name" value="Rng_hyd_C"/>
    <property type="match status" value="1"/>
</dbReference>
<dbReference type="Proteomes" id="UP001139308">
    <property type="component" value="Unassembled WGS sequence"/>
</dbReference>
<dbReference type="GO" id="GO:0016709">
    <property type="term" value="F:oxidoreductase activity, acting on paired donors, with incorporation or reduction of molecular oxygen, NAD(P)H as one donor, and incorporation of one atom of oxygen"/>
    <property type="evidence" value="ECO:0007669"/>
    <property type="project" value="UniProtKB-ARBA"/>
</dbReference>
<dbReference type="NCBIfam" id="NF006002">
    <property type="entry name" value="PRK08132.1"/>
    <property type="match status" value="1"/>
</dbReference>
<keyword evidence="6" id="KW-1185">Reference proteome</keyword>
<evidence type="ECO:0000256" key="2">
    <source>
        <dbReference type="ARBA" id="ARBA00022630"/>
    </source>
</evidence>
<dbReference type="Pfam" id="PF01494">
    <property type="entry name" value="FAD_binding_3"/>
    <property type="match status" value="1"/>
</dbReference>
<gene>
    <name evidence="5" type="ORF">L5014_29790</name>
</gene>